<proteinExistence type="predicted"/>
<sequence length="339" mass="38261">MSPDALKVPELLDRCIHYLHSDPDLSACALVSRSWLHPAQSALYRAPLETTPQRWETPEQKRRRSLLARTLLNSSRLIPFVRYLCLDPEAEPDLCHVPFPRLEAVHTIYFTLTITAALALQQLFSLPTLHRVALHCNPTEPATFVGIVTDDGLTTLTHVPDRRTVQIPLETLRIDVDEGIGGVWIQDTNCVFDLSRLKNLIFKTPRGFLQWRTLTPAFQTIEVLDLGLLEPTRPPVDLSGFTSLHTLRVRAVRFYKLLDTLARVPSTNRIRQMTLGAAGRPGTVEDLQSLLSGGGFPHLEEVEFVRIIVEVPLLQLPNVRVRRAEIEGDSDSGRLSRWI</sequence>
<evidence type="ECO:0008006" key="3">
    <source>
        <dbReference type="Google" id="ProtNLM"/>
    </source>
</evidence>
<dbReference type="Proteomes" id="UP001221142">
    <property type="component" value="Unassembled WGS sequence"/>
</dbReference>
<evidence type="ECO:0000313" key="2">
    <source>
        <dbReference type="Proteomes" id="UP001221142"/>
    </source>
</evidence>
<accession>A0AAD7BCM6</accession>
<evidence type="ECO:0000313" key="1">
    <source>
        <dbReference type="EMBL" id="KAJ7617063.1"/>
    </source>
</evidence>
<dbReference type="EMBL" id="JARKIF010000021">
    <property type="protein sequence ID" value="KAJ7617063.1"/>
    <property type="molecule type" value="Genomic_DNA"/>
</dbReference>
<reference evidence="1" key="1">
    <citation type="submission" date="2023-03" db="EMBL/GenBank/DDBJ databases">
        <title>Massive genome expansion in bonnet fungi (Mycena s.s.) driven by repeated elements and novel gene families across ecological guilds.</title>
        <authorList>
            <consortium name="Lawrence Berkeley National Laboratory"/>
            <person name="Harder C.B."/>
            <person name="Miyauchi S."/>
            <person name="Viragh M."/>
            <person name="Kuo A."/>
            <person name="Thoen E."/>
            <person name="Andreopoulos B."/>
            <person name="Lu D."/>
            <person name="Skrede I."/>
            <person name="Drula E."/>
            <person name="Henrissat B."/>
            <person name="Morin E."/>
            <person name="Kohler A."/>
            <person name="Barry K."/>
            <person name="LaButti K."/>
            <person name="Morin E."/>
            <person name="Salamov A."/>
            <person name="Lipzen A."/>
            <person name="Mereny Z."/>
            <person name="Hegedus B."/>
            <person name="Baldrian P."/>
            <person name="Stursova M."/>
            <person name="Weitz H."/>
            <person name="Taylor A."/>
            <person name="Grigoriev I.V."/>
            <person name="Nagy L.G."/>
            <person name="Martin F."/>
            <person name="Kauserud H."/>
        </authorList>
    </citation>
    <scope>NUCLEOTIDE SEQUENCE</scope>
    <source>
        <strain evidence="1">9284</strain>
    </source>
</reference>
<dbReference type="AlphaFoldDB" id="A0AAD7BCM6"/>
<comment type="caution">
    <text evidence="1">The sequence shown here is derived from an EMBL/GenBank/DDBJ whole genome shotgun (WGS) entry which is preliminary data.</text>
</comment>
<organism evidence="1 2">
    <name type="scientific">Roridomyces roridus</name>
    <dbReference type="NCBI Taxonomy" id="1738132"/>
    <lineage>
        <taxon>Eukaryota</taxon>
        <taxon>Fungi</taxon>
        <taxon>Dikarya</taxon>
        <taxon>Basidiomycota</taxon>
        <taxon>Agaricomycotina</taxon>
        <taxon>Agaricomycetes</taxon>
        <taxon>Agaricomycetidae</taxon>
        <taxon>Agaricales</taxon>
        <taxon>Marasmiineae</taxon>
        <taxon>Mycenaceae</taxon>
        <taxon>Roridomyces</taxon>
    </lineage>
</organism>
<name>A0AAD7BCM6_9AGAR</name>
<protein>
    <recommendedName>
        <fullName evidence="3">F-box domain-containing protein</fullName>
    </recommendedName>
</protein>
<gene>
    <name evidence="1" type="ORF">FB45DRAFT_1104168</name>
</gene>
<keyword evidence="2" id="KW-1185">Reference proteome</keyword>